<accession>A0A5J5C5K2</accession>
<gene>
    <name evidence="2" type="ORF">F0562_002272</name>
</gene>
<feature type="region of interest" description="Disordered" evidence="1">
    <location>
        <begin position="36"/>
        <end position="85"/>
    </location>
</feature>
<sequence>MKTGLHRCDWAAPLRLATDLRVQKDWNNVVDRKIRSCSQNDRSTNPPTQETLESANGRRERERKYGILSPDSLHEGLRSEPSSGF</sequence>
<proteinExistence type="predicted"/>
<organism evidence="2 3">
    <name type="scientific">Nyssa sinensis</name>
    <dbReference type="NCBI Taxonomy" id="561372"/>
    <lineage>
        <taxon>Eukaryota</taxon>
        <taxon>Viridiplantae</taxon>
        <taxon>Streptophyta</taxon>
        <taxon>Embryophyta</taxon>
        <taxon>Tracheophyta</taxon>
        <taxon>Spermatophyta</taxon>
        <taxon>Magnoliopsida</taxon>
        <taxon>eudicotyledons</taxon>
        <taxon>Gunneridae</taxon>
        <taxon>Pentapetalae</taxon>
        <taxon>asterids</taxon>
        <taxon>Cornales</taxon>
        <taxon>Nyssaceae</taxon>
        <taxon>Nyssa</taxon>
    </lineage>
</organism>
<protein>
    <submittedName>
        <fullName evidence="2">Uncharacterized protein</fullName>
    </submittedName>
</protein>
<name>A0A5J5C5K2_9ASTE</name>
<reference evidence="2 3" key="1">
    <citation type="submission" date="2019-09" db="EMBL/GenBank/DDBJ databases">
        <title>A chromosome-level genome assembly of the Chinese tupelo Nyssa sinensis.</title>
        <authorList>
            <person name="Yang X."/>
            <person name="Kang M."/>
            <person name="Yang Y."/>
            <person name="Xiong H."/>
            <person name="Wang M."/>
            <person name="Zhang Z."/>
            <person name="Wang Z."/>
            <person name="Wu H."/>
            <person name="Ma T."/>
            <person name="Liu J."/>
            <person name="Xi Z."/>
        </authorList>
    </citation>
    <scope>NUCLEOTIDE SEQUENCE [LARGE SCALE GENOMIC DNA]</scope>
    <source>
        <strain evidence="2">J267</strain>
        <tissue evidence="2">Leaf</tissue>
    </source>
</reference>
<keyword evidence="3" id="KW-1185">Reference proteome</keyword>
<feature type="compositionally biased region" description="Basic and acidic residues" evidence="1">
    <location>
        <begin position="56"/>
        <end position="65"/>
    </location>
</feature>
<evidence type="ECO:0000313" key="2">
    <source>
        <dbReference type="EMBL" id="KAA8550588.1"/>
    </source>
</evidence>
<dbReference type="Proteomes" id="UP000325577">
    <property type="component" value="Linkage Group LG0"/>
</dbReference>
<dbReference type="EMBL" id="CM018031">
    <property type="protein sequence ID" value="KAA8550588.1"/>
    <property type="molecule type" value="Genomic_DNA"/>
</dbReference>
<evidence type="ECO:0000256" key="1">
    <source>
        <dbReference type="SAM" id="MobiDB-lite"/>
    </source>
</evidence>
<evidence type="ECO:0000313" key="3">
    <source>
        <dbReference type="Proteomes" id="UP000325577"/>
    </source>
</evidence>
<dbReference type="AlphaFoldDB" id="A0A5J5C5K2"/>
<feature type="compositionally biased region" description="Polar residues" evidence="1">
    <location>
        <begin position="36"/>
        <end position="54"/>
    </location>
</feature>